<dbReference type="Gene3D" id="1.10.10.10">
    <property type="entry name" value="Winged helix-like DNA-binding domain superfamily/Winged helix DNA-binding domain"/>
    <property type="match status" value="1"/>
</dbReference>
<keyword evidence="3" id="KW-0804">Transcription</keyword>
<name>A0A1S1HHW1_9SPHN</name>
<dbReference type="SMART" id="SM00866">
    <property type="entry name" value="UTRA"/>
    <property type="match status" value="1"/>
</dbReference>
<dbReference type="OrthoDB" id="9028214at2"/>
<dbReference type="Gene3D" id="3.40.1410.10">
    <property type="entry name" value="Chorismate lyase-like"/>
    <property type="match status" value="1"/>
</dbReference>
<dbReference type="PANTHER" id="PTHR44846">
    <property type="entry name" value="MANNOSYL-D-GLYCERATE TRANSPORT/METABOLISM SYSTEM REPRESSOR MNGR-RELATED"/>
    <property type="match status" value="1"/>
</dbReference>
<dbReference type="PRINTS" id="PR00035">
    <property type="entry name" value="HTHGNTR"/>
</dbReference>
<dbReference type="PROSITE" id="PS50949">
    <property type="entry name" value="HTH_GNTR"/>
    <property type="match status" value="1"/>
</dbReference>
<dbReference type="PANTHER" id="PTHR44846:SF10">
    <property type="entry name" value="TRANSCRIPTIONAL REGULATOR-RELATED"/>
    <property type="match status" value="1"/>
</dbReference>
<sequence length="257" mass="28244">MRQSADMIPMEGKPGEAAGPQYLALRDQIAFNIEIGKLPAGSRLPSERQFQTSAGFARGTIRQALAQLEAEGLIYRRDRSGWYVSPPAITYDPTRWAGFMAYVTEQGRTPATITLAKSSINANAALADIFRVAPGSPLHVIERMRTIDGRPVLVERITVDPALAPGLLDHDLDGSLTQILKHKYGVVVARNRVDMRPCALAKEAAETLGTKPGAPSLTVVRTSFDEKGRVVEYDQEYWRHDAIRIHVDLSVRGEPDA</sequence>
<dbReference type="InterPro" id="IPR028978">
    <property type="entry name" value="Chorismate_lyase_/UTRA_dom_sf"/>
</dbReference>
<dbReference type="SMART" id="SM00345">
    <property type="entry name" value="HTH_GNTR"/>
    <property type="match status" value="1"/>
</dbReference>
<comment type="caution">
    <text evidence="5">The sequence shown here is derived from an EMBL/GenBank/DDBJ whole genome shotgun (WGS) entry which is preliminary data.</text>
</comment>
<dbReference type="EMBL" id="MIPT01000001">
    <property type="protein sequence ID" value="OHT20110.1"/>
    <property type="molecule type" value="Genomic_DNA"/>
</dbReference>
<feature type="domain" description="HTH gntR-type" evidence="4">
    <location>
        <begin position="19"/>
        <end position="87"/>
    </location>
</feature>
<evidence type="ECO:0000259" key="4">
    <source>
        <dbReference type="PROSITE" id="PS50949"/>
    </source>
</evidence>
<dbReference type="InterPro" id="IPR036388">
    <property type="entry name" value="WH-like_DNA-bd_sf"/>
</dbReference>
<proteinExistence type="predicted"/>
<dbReference type="AlphaFoldDB" id="A0A1S1HHW1"/>
<dbReference type="InterPro" id="IPR036390">
    <property type="entry name" value="WH_DNA-bd_sf"/>
</dbReference>
<dbReference type="GO" id="GO:0003677">
    <property type="term" value="F:DNA binding"/>
    <property type="evidence" value="ECO:0007669"/>
    <property type="project" value="UniProtKB-KW"/>
</dbReference>
<evidence type="ECO:0000256" key="2">
    <source>
        <dbReference type="ARBA" id="ARBA00023125"/>
    </source>
</evidence>
<dbReference type="Proteomes" id="UP000179467">
    <property type="component" value="Unassembled WGS sequence"/>
</dbReference>
<dbReference type="SUPFAM" id="SSF64288">
    <property type="entry name" value="Chorismate lyase-like"/>
    <property type="match status" value="1"/>
</dbReference>
<dbReference type="InterPro" id="IPR011663">
    <property type="entry name" value="UTRA"/>
</dbReference>
<gene>
    <name evidence="5" type="primary">phnR</name>
    <name evidence="5" type="ORF">BHE75_02104</name>
</gene>
<dbReference type="SUPFAM" id="SSF46785">
    <property type="entry name" value="Winged helix' DNA-binding domain"/>
    <property type="match status" value="1"/>
</dbReference>
<dbReference type="InterPro" id="IPR000524">
    <property type="entry name" value="Tscrpt_reg_HTH_GntR"/>
</dbReference>
<accession>A0A1S1HHW1</accession>
<protein>
    <submittedName>
        <fullName evidence="5">Putative transcriptional regulator of 2-aminoethylphosphonate degradation operons</fullName>
    </submittedName>
</protein>
<dbReference type="GO" id="GO:0003700">
    <property type="term" value="F:DNA-binding transcription factor activity"/>
    <property type="evidence" value="ECO:0007669"/>
    <property type="project" value="InterPro"/>
</dbReference>
<keyword evidence="1" id="KW-0805">Transcription regulation</keyword>
<evidence type="ECO:0000313" key="6">
    <source>
        <dbReference type="Proteomes" id="UP000179467"/>
    </source>
</evidence>
<keyword evidence="2" id="KW-0238">DNA-binding</keyword>
<evidence type="ECO:0000256" key="3">
    <source>
        <dbReference type="ARBA" id="ARBA00023163"/>
    </source>
</evidence>
<dbReference type="CDD" id="cd07377">
    <property type="entry name" value="WHTH_GntR"/>
    <property type="match status" value="1"/>
</dbReference>
<dbReference type="GO" id="GO:0045892">
    <property type="term" value="P:negative regulation of DNA-templated transcription"/>
    <property type="evidence" value="ECO:0007669"/>
    <property type="project" value="TreeGrafter"/>
</dbReference>
<dbReference type="InterPro" id="IPR050679">
    <property type="entry name" value="Bact_HTH_transcr_reg"/>
</dbReference>
<keyword evidence="6" id="KW-1185">Reference proteome</keyword>
<dbReference type="Pfam" id="PF07702">
    <property type="entry name" value="UTRA"/>
    <property type="match status" value="1"/>
</dbReference>
<evidence type="ECO:0000256" key="1">
    <source>
        <dbReference type="ARBA" id="ARBA00023015"/>
    </source>
</evidence>
<dbReference type="Pfam" id="PF00392">
    <property type="entry name" value="GntR"/>
    <property type="match status" value="1"/>
</dbReference>
<reference evidence="5 6" key="1">
    <citation type="submission" date="2016-09" db="EMBL/GenBank/DDBJ databases">
        <title>Metabolic pathway, cell adaptation mechanisms and a novel monoxygenase revealed through proteogenomic-transcription analysis of a Sphingomonas haloaromaticamans strain degrading the fungicide ortho-phenylphenol.</title>
        <authorList>
            <person name="Perruchon C."/>
            <person name="Papadopoulou E.S."/>
            <person name="Rousidou C."/>
            <person name="Vasileiadis S."/>
            <person name="Tanou G."/>
            <person name="Amoutzias G."/>
            <person name="Molassiotis A."/>
            <person name="Karpouzas D.G."/>
        </authorList>
    </citation>
    <scope>NUCLEOTIDE SEQUENCE [LARGE SCALE GENOMIC DNA]</scope>
    <source>
        <strain evidence="5 6">P3</strain>
    </source>
</reference>
<organism evidence="5 6">
    <name type="scientific">Edaphosphingomonas haloaromaticamans</name>
    <dbReference type="NCBI Taxonomy" id="653954"/>
    <lineage>
        <taxon>Bacteria</taxon>
        <taxon>Pseudomonadati</taxon>
        <taxon>Pseudomonadota</taxon>
        <taxon>Alphaproteobacteria</taxon>
        <taxon>Sphingomonadales</taxon>
        <taxon>Rhizorhabdaceae</taxon>
        <taxon>Edaphosphingomonas</taxon>
    </lineage>
</organism>
<evidence type="ECO:0000313" key="5">
    <source>
        <dbReference type="EMBL" id="OHT20110.1"/>
    </source>
</evidence>